<dbReference type="EMBL" id="CP002542">
    <property type="protein sequence ID" value="AEA43250.1"/>
    <property type="molecule type" value="Genomic_DNA"/>
</dbReference>
<dbReference type="NCBIfam" id="TIGR01352">
    <property type="entry name" value="tonB_Cterm"/>
    <property type="match status" value="1"/>
</dbReference>
<comment type="similarity">
    <text evidence="2">Belongs to the TonB family.</text>
</comment>
<dbReference type="PANTHER" id="PTHR33446">
    <property type="entry name" value="PROTEIN TONB-RELATED"/>
    <property type="match status" value="1"/>
</dbReference>
<dbReference type="RefSeq" id="WP_013686022.1">
    <property type="nucleotide sequence ID" value="NC_015321.1"/>
</dbReference>
<accession>F2IC24</accession>
<dbReference type="AlphaFoldDB" id="F2IC24"/>
<reference evidence="12 13" key="1">
    <citation type="journal article" date="2011" name="Stand. Genomic Sci.">
        <title>Complete genome sequence of the gliding freshwater bacterium Fluviicola taffensis type strain (RW262).</title>
        <authorList>
            <person name="Woyke T."/>
            <person name="Chertkov O."/>
            <person name="Lapidus A."/>
            <person name="Nolan M."/>
            <person name="Lucas S."/>
            <person name="Del Rio T.G."/>
            <person name="Tice H."/>
            <person name="Cheng J.F."/>
            <person name="Tapia R."/>
            <person name="Han C."/>
            <person name="Goodwin L."/>
            <person name="Pitluck S."/>
            <person name="Liolios K."/>
            <person name="Pagani I."/>
            <person name="Ivanova N."/>
            <person name="Huntemann M."/>
            <person name="Mavromatis K."/>
            <person name="Mikhailova N."/>
            <person name="Pati A."/>
            <person name="Chen A."/>
            <person name="Palaniappan K."/>
            <person name="Land M."/>
            <person name="Hauser L."/>
            <person name="Brambilla E.M."/>
            <person name="Rohde M."/>
            <person name="Mwirichia R."/>
            <person name="Sikorski J."/>
            <person name="Tindall B.J."/>
            <person name="Goker M."/>
            <person name="Bristow J."/>
            <person name="Eisen J.A."/>
            <person name="Markowitz V."/>
            <person name="Hugenholtz P."/>
            <person name="Klenk H.P."/>
            <person name="Kyrpides N.C."/>
        </authorList>
    </citation>
    <scope>NUCLEOTIDE SEQUENCE [LARGE SCALE GENOMIC DNA]</scope>
    <source>
        <strain evidence="13">DSM 16823 / RW262 / RW262</strain>
    </source>
</reference>
<dbReference type="SUPFAM" id="SSF74653">
    <property type="entry name" value="TolA/TonB C-terminal domain"/>
    <property type="match status" value="1"/>
</dbReference>
<keyword evidence="5" id="KW-0997">Cell inner membrane</keyword>
<evidence type="ECO:0000256" key="1">
    <source>
        <dbReference type="ARBA" id="ARBA00004383"/>
    </source>
</evidence>
<evidence type="ECO:0000256" key="3">
    <source>
        <dbReference type="ARBA" id="ARBA00022448"/>
    </source>
</evidence>
<sequence length="156" mass="16993" precursor="true">MKLKNLVLISAIQFICGTAFTQTTEWEAAPPPTQEAESKTKKPTVNESGEVFYDIVDEGAEFPGGLGALKKYMSENLTYPQIALEKGISGKCFIQVYILKDGSISNVAVKKGVADCPECDAEAVRMVKGMPKWIPAKINGQVVNSTYNLPVTFKLN</sequence>
<dbReference type="OrthoDB" id="1095452at2"/>
<reference evidence="13" key="2">
    <citation type="submission" date="2011-02" db="EMBL/GenBank/DDBJ databases">
        <title>The complete genome of Fluviicola taffensis DSM 16823.</title>
        <authorList>
            <consortium name="US DOE Joint Genome Institute (JGI-PGF)"/>
            <person name="Lucas S."/>
            <person name="Copeland A."/>
            <person name="Lapidus A."/>
            <person name="Bruce D."/>
            <person name="Goodwin L."/>
            <person name="Pitluck S."/>
            <person name="Kyrpides N."/>
            <person name="Mavromatis K."/>
            <person name="Ivanova N."/>
            <person name="Mikhailova N."/>
            <person name="Pagani I."/>
            <person name="Chertkov O."/>
            <person name="Detter J.C."/>
            <person name="Han C."/>
            <person name="Tapia R."/>
            <person name="Land M."/>
            <person name="Hauser L."/>
            <person name="Markowitz V."/>
            <person name="Cheng J.-F."/>
            <person name="Hugenholtz P."/>
            <person name="Woyke T."/>
            <person name="Wu D."/>
            <person name="Tindall B."/>
            <person name="Pomrenke H.G."/>
            <person name="Brambilla E."/>
            <person name="Klenk H.-P."/>
            <person name="Eisen J.A."/>
        </authorList>
    </citation>
    <scope>NUCLEOTIDE SEQUENCE [LARGE SCALE GENOMIC DNA]</scope>
    <source>
        <strain evidence="13">DSM 16823 / RW262 / RW262</strain>
    </source>
</reference>
<evidence type="ECO:0000256" key="5">
    <source>
        <dbReference type="ARBA" id="ARBA00022519"/>
    </source>
</evidence>
<dbReference type="InterPro" id="IPR006260">
    <property type="entry name" value="TonB/TolA_C"/>
</dbReference>
<dbReference type="InterPro" id="IPR051045">
    <property type="entry name" value="TonB-dependent_transducer"/>
</dbReference>
<dbReference type="PANTHER" id="PTHR33446:SF2">
    <property type="entry name" value="PROTEIN TONB"/>
    <property type="match status" value="1"/>
</dbReference>
<keyword evidence="13" id="KW-1185">Reference proteome</keyword>
<dbReference type="Proteomes" id="UP000007463">
    <property type="component" value="Chromosome"/>
</dbReference>
<dbReference type="GO" id="GO:0055085">
    <property type="term" value="P:transmembrane transport"/>
    <property type="evidence" value="ECO:0007669"/>
    <property type="project" value="InterPro"/>
</dbReference>
<evidence type="ECO:0000256" key="2">
    <source>
        <dbReference type="ARBA" id="ARBA00006555"/>
    </source>
</evidence>
<evidence type="ECO:0000256" key="7">
    <source>
        <dbReference type="ARBA" id="ARBA00022927"/>
    </source>
</evidence>
<keyword evidence="9" id="KW-0472">Membrane</keyword>
<name>F2IC24_FLUTR</name>
<feature type="domain" description="TonB C-terminal" evidence="11">
    <location>
        <begin position="64"/>
        <end position="156"/>
    </location>
</feature>
<dbReference type="HOGENOM" id="CLU_065795_3_2_10"/>
<dbReference type="GO" id="GO:0098797">
    <property type="term" value="C:plasma membrane protein complex"/>
    <property type="evidence" value="ECO:0007669"/>
    <property type="project" value="TreeGrafter"/>
</dbReference>
<dbReference type="eggNOG" id="COG0810">
    <property type="taxonomic scope" value="Bacteria"/>
</dbReference>
<evidence type="ECO:0000256" key="10">
    <source>
        <dbReference type="SAM" id="SignalP"/>
    </source>
</evidence>
<dbReference type="PROSITE" id="PS52015">
    <property type="entry name" value="TONB_CTD"/>
    <property type="match status" value="1"/>
</dbReference>
<keyword evidence="7" id="KW-0653">Protein transport</keyword>
<dbReference type="GO" id="GO:0015031">
    <property type="term" value="P:protein transport"/>
    <property type="evidence" value="ECO:0007669"/>
    <property type="project" value="UniProtKB-KW"/>
</dbReference>
<feature type="chain" id="PRO_5003283559" evidence="10">
    <location>
        <begin position="22"/>
        <end position="156"/>
    </location>
</feature>
<evidence type="ECO:0000259" key="11">
    <source>
        <dbReference type="PROSITE" id="PS52015"/>
    </source>
</evidence>
<dbReference type="Pfam" id="PF03544">
    <property type="entry name" value="TonB_C"/>
    <property type="match status" value="1"/>
</dbReference>
<keyword evidence="3" id="KW-0813">Transport</keyword>
<protein>
    <submittedName>
        <fullName evidence="12">TonB family protein</fullName>
    </submittedName>
</protein>
<comment type="subcellular location">
    <subcellularLocation>
        <location evidence="1">Cell inner membrane</location>
        <topology evidence="1">Single-pass membrane protein</topology>
        <orientation evidence="1">Periplasmic side</orientation>
    </subcellularLocation>
</comment>
<evidence type="ECO:0000256" key="9">
    <source>
        <dbReference type="ARBA" id="ARBA00023136"/>
    </source>
</evidence>
<feature type="signal peptide" evidence="10">
    <location>
        <begin position="1"/>
        <end position="21"/>
    </location>
</feature>
<evidence type="ECO:0000256" key="4">
    <source>
        <dbReference type="ARBA" id="ARBA00022475"/>
    </source>
</evidence>
<dbReference type="KEGG" id="fte:Fluta_1255"/>
<keyword evidence="8" id="KW-1133">Transmembrane helix</keyword>
<dbReference type="InterPro" id="IPR037682">
    <property type="entry name" value="TonB_C"/>
</dbReference>
<evidence type="ECO:0000256" key="6">
    <source>
        <dbReference type="ARBA" id="ARBA00022692"/>
    </source>
</evidence>
<keyword evidence="10" id="KW-0732">Signal</keyword>
<evidence type="ECO:0000256" key="8">
    <source>
        <dbReference type="ARBA" id="ARBA00022989"/>
    </source>
</evidence>
<proteinExistence type="inferred from homology"/>
<keyword evidence="6" id="KW-0812">Transmembrane</keyword>
<evidence type="ECO:0000313" key="12">
    <source>
        <dbReference type="EMBL" id="AEA43250.1"/>
    </source>
</evidence>
<organism evidence="12 13">
    <name type="scientific">Fluviicola taffensis (strain DSM 16823 / NCIMB 13979 / RW262)</name>
    <dbReference type="NCBI Taxonomy" id="755732"/>
    <lineage>
        <taxon>Bacteria</taxon>
        <taxon>Pseudomonadati</taxon>
        <taxon>Bacteroidota</taxon>
        <taxon>Flavobacteriia</taxon>
        <taxon>Flavobacteriales</taxon>
        <taxon>Crocinitomicaceae</taxon>
        <taxon>Fluviicola</taxon>
    </lineage>
</organism>
<gene>
    <name evidence="12" type="ordered locus">Fluta_1255</name>
</gene>
<dbReference type="Gene3D" id="3.30.1150.10">
    <property type="match status" value="1"/>
</dbReference>
<evidence type="ECO:0000313" key="13">
    <source>
        <dbReference type="Proteomes" id="UP000007463"/>
    </source>
</evidence>
<dbReference type="STRING" id="755732.Fluta_1255"/>
<dbReference type="GO" id="GO:0031992">
    <property type="term" value="F:energy transducer activity"/>
    <property type="evidence" value="ECO:0007669"/>
    <property type="project" value="TreeGrafter"/>
</dbReference>
<keyword evidence="4" id="KW-1003">Cell membrane</keyword>